<dbReference type="OMA" id="QQWPLTC"/>
<organism evidence="9 10">
    <name type="scientific">Kalanchoe fedtschenkoi</name>
    <name type="common">Lavender scallops</name>
    <name type="synonym">South American air plant</name>
    <dbReference type="NCBI Taxonomy" id="63787"/>
    <lineage>
        <taxon>Eukaryota</taxon>
        <taxon>Viridiplantae</taxon>
        <taxon>Streptophyta</taxon>
        <taxon>Embryophyta</taxon>
        <taxon>Tracheophyta</taxon>
        <taxon>Spermatophyta</taxon>
        <taxon>Magnoliopsida</taxon>
        <taxon>eudicotyledons</taxon>
        <taxon>Gunneridae</taxon>
        <taxon>Pentapetalae</taxon>
        <taxon>Saxifragales</taxon>
        <taxon>Crassulaceae</taxon>
        <taxon>Kalanchoe</taxon>
    </lineage>
</organism>
<dbReference type="GO" id="GO:0006506">
    <property type="term" value="P:GPI anchor biosynthetic process"/>
    <property type="evidence" value="ECO:0007669"/>
    <property type="project" value="UniProtKB-UniPathway"/>
</dbReference>
<feature type="transmembrane region" description="Helical" evidence="8">
    <location>
        <begin position="84"/>
        <end position="108"/>
    </location>
</feature>
<dbReference type="EnsemblPlants" id="Kaladp0457s0012.1.v1.1">
    <property type="protein sequence ID" value="Kaladp0457s0012.1.v1.1"/>
    <property type="gene ID" value="Kaladp0457s0012.v1.1"/>
</dbReference>
<evidence type="ECO:0000256" key="2">
    <source>
        <dbReference type="ARBA" id="ARBA00004687"/>
    </source>
</evidence>
<evidence type="ECO:0000313" key="9">
    <source>
        <dbReference type="EnsemblPlants" id="Kaladp0457s0012.1.v1.1"/>
    </source>
</evidence>
<name>A0A7N0VC70_KALFE</name>
<keyword evidence="6 8" id="KW-1133">Transmembrane helix</keyword>
<feature type="transmembrane region" description="Helical" evidence="8">
    <location>
        <begin position="196"/>
        <end position="215"/>
    </location>
</feature>
<feature type="transmembrane region" description="Helical" evidence="8">
    <location>
        <begin position="54"/>
        <end position="72"/>
    </location>
</feature>
<keyword evidence="3" id="KW-0337">GPI-anchor biosynthesis</keyword>
<evidence type="ECO:0000256" key="3">
    <source>
        <dbReference type="ARBA" id="ARBA00022502"/>
    </source>
</evidence>
<dbReference type="AlphaFoldDB" id="A0A7N0VC70"/>
<dbReference type="UniPathway" id="UPA00196"/>
<keyword evidence="4 8" id="KW-0812">Transmembrane</keyword>
<reference evidence="9" key="1">
    <citation type="submission" date="2021-01" db="UniProtKB">
        <authorList>
            <consortium name="EnsemblPlants"/>
        </authorList>
    </citation>
    <scope>IDENTIFICATION</scope>
</reference>
<comment type="pathway">
    <text evidence="2">Glycolipid biosynthesis; glycosylphosphatidylinositol-anchor biosynthesis.</text>
</comment>
<feature type="transmembrane region" description="Helical" evidence="8">
    <location>
        <begin position="21"/>
        <end position="42"/>
    </location>
</feature>
<evidence type="ECO:0000256" key="8">
    <source>
        <dbReference type="SAM" id="Phobius"/>
    </source>
</evidence>
<evidence type="ECO:0000256" key="4">
    <source>
        <dbReference type="ARBA" id="ARBA00022692"/>
    </source>
</evidence>
<keyword evidence="7 8" id="KW-0472">Membrane</keyword>
<dbReference type="GO" id="GO:0005789">
    <property type="term" value="C:endoplasmic reticulum membrane"/>
    <property type="evidence" value="ECO:0007669"/>
    <property type="project" value="UniProtKB-SubCell"/>
</dbReference>
<dbReference type="Pfam" id="PF06699">
    <property type="entry name" value="PIG-F"/>
    <property type="match status" value="1"/>
</dbReference>
<evidence type="ECO:0000313" key="10">
    <source>
        <dbReference type="Proteomes" id="UP000594263"/>
    </source>
</evidence>
<dbReference type="InterPro" id="IPR009580">
    <property type="entry name" value="GPI_biosynthesis_protein_Pig-F"/>
</dbReference>
<evidence type="ECO:0000256" key="1">
    <source>
        <dbReference type="ARBA" id="ARBA00004477"/>
    </source>
</evidence>
<evidence type="ECO:0000256" key="6">
    <source>
        <dbReference type="ARBA" id="ARBA00022989"/>
    </source>
</evidence>
<evidence type="ECO:0000256" key="7">
    <source>
        <dbReference type="ARBA" id="ARBA00023136"/>
    </source>
</evidence>
<evidence type="ECO:0008006" key="11">
    <source>
        <dbReference type="Google" id="ProtNLM"/>
    </source>
</evidence>
<dbReference type="Proteomes" id="UP000594263">
    <property type="component" value="Unplaced"/>
</dbReference>
<evidence type="ECO:0000256" key="5">
    <source>
        <dbReference type="ARBA" id="ARBA00022824"/>
    </source>
</evidence>
<dbReference type="Gramene" id="Kaladp0457s0012.1.v1.1">
    <property type="protein sequence ID" value="Kaladp0457s0012.1.v1.1"/>
    <property type="gene ID" value="Kaladp0457s0012.v1.1"/>
</dbReference>
<feature type="transmembrane region" description="Helical" evidence="8">
    <location>
        <begin position="156"/>
        <end position="176"/>
    </location>
</feature>
<keyword evidence="5" id="KW-0256">Endoplasmic reticulum</keyword>
<protein>
    <recommendedName>
        <fullName evidence="11">Phosphatidylinositol-glycan biosynthesis class F protein</fullName>
    </recommendedName>
</protein>
<keyword evidence="10" id="KW-1185">Reference proteome</keyword>
<sequence>MEKAPPNYPSAVNLISISDLCLSHSLCVSGLAAAFWAARSIYYIDLISDPFRTLRHFFVIQAPIVILVFSRFRRDPEQCSYLKAMIRGVLGTFAGALVNALVAIALGAPVGLNYLPKTVYWSLLISSLTFVPAACVFGASWKDWRRLFAHTKPVDLVDYMICVPAHGAIVGSWFGAWPMPLDWERPWQEWPICVSYGTMVGYVAGMLLSFGLTVVKSEKQHLKKD</sequence>
<feature type="transmembrane region" description="Helical" evidence="8">
    <location>
        <begin position="120"/>
        <end position="144"/>
    </location>
</feature>
<proteinExistence type="predicted"/>
<accession>A0A7N0VC70</accession>
<comment type="subcellular location">
    <subcellularLocation>
        <location evidence="1">Endoplasmic reticulum membrane</location>
        <topology evidence="1">Multi-pass membrane protein</topology>
    </subcellularLocation>
</comment>